<proteinExistence type="predicted"/>
<keyword evidence="2" id="KW-0812">Transmembrane</keyword>
<organism evidence="3 4">
    <name type="scientific">Actinomadura macrotermitis</name>
    <dbReference type="NCBI Taxonomy" id="2585200"/>
    <lineage>
        <taxon>Bacteria</taxon>
        <taxon>Bacillati</taxon>
        <taxon>Actinomycetota</taxon>
        <taxon>Actinomycetes</taxon>
        <taxon>Streptosporangiales</taxon>
        <taxon>Thermomonosporaceae</taxon>
        <taxon>Actinomadura</taxon>
    </lineage>
</organism>
<keyword evidence="2" id="KW-0472">Membrane</keyword>
<keyword evidence="2" id="KW-1133">Transmembrane helix</keyword>
<protein>
    <submittedName>
        <fullName evidence="3">Uncharacterized protein</fullName>
    </submittedName>
</protein>
<sequence length="664" mass="74345">MTGPDTGTTNYAGDSAYVGVQAATVHGGVHYYSLPADPSPAEKFETGVRWLDGSTPDRARQLIHEAIMDGHTGNEVCFYWQLALVSGRTRHEMPEEDAERLRQARTICHVTGGDAWADGVKAISRLLDSAQQPDADLPALLKDFDGLGEIQRAAILRHFELFLEGPLKDQMWHRALQSAKQHQMADSRAERVWKFFQPEPTPPRRRPVRPADISTGTWIRAVVATAVLAVAAIHIGYLLARELQVFALLVYLLGIVGGCCAARSGMEWRFRSERRRAKDEEYGRPRERTTGAPAGGFANKVDQRFDHYFARYVPRDTSRSAWLAGTAGIRKSMRDEIVEIYREQRTGVEKISWLIRYRVGDVKKRWENGTLWSYRWELATPLATKVVALAGLAVFVLGIVWAVESAARIAPLSAVRSVAIALAAGVFAVRAWAHIVLERRRCAADEAESAQMQEDCMAAFERWQAKLADKPSDPEMATWLNRDRKVLLDEALRHYGLVMSNMVAYAFIEAPGSSASRARVLNGPWRYTRYQLLLFLLTADGVRQLSAELDFARGTFHDRGRTNYRYEAVAAVRVRQADDGERSFELVLVNGERIQAKVIGPGMEELEPGETPGVVSEATLDAAGLHHTLHVMEGIAAEGKQWIAQERRRKDDRRHQRSKVADPA</sequence>
<feature type="transmembrane region" description="Helical" evidence="2">
    <location>
        <begin position="409"/>
        <end position="433"/>
    </location>
</feature>
<gene>
    <name evidence="3" type="ORF">ACRB68_26110</name>
</gene>
<feature type="transmembrane region" description="Helical" evidence="2">
    <location>
        <begin position="382"/>
        <end position="403"/>
    </location>
</feature>
<reference evidence="3 4" key="1">
    <citation type="submission" date="2019-10" db="EMBL/GenBank/DDBJ databases">
        <title>Actinomadura rubteroloni sp. nov. and Actinomadura macrotermitis sp. nov., isolated from the gut of fungus growing-termite Macrotermes natalensis.</title>
        <authorList>
            <person name="Benndorf R."/>
            <person name="Martin K."/>
            <person name="Kuefner M."/>
            <person name="De Beer W."/>
            <person name="Kaster A.-K."/>
            <person name="Vollmers J."/>
            <person name="Poulsen M."/>
            <person name="Beemelmanns C."/>
        </authorList>
    </citation>
    <scope>NUCLEOTIDE SEQUENCE [LARGE SCALE GENOMIC DNA]</scope>
    <source>
        <strain evidence="3 4">RB68</strain>
    </source>
</reference>
<evidence type="ECO:0000313" key="4">
    <source>
        <dbReference type="Proteomes" id="UP000487268"/>
    </source>
</evidence>
<feature type="transmembrane region" description="Helical" evidence="2">
    <location>
        <begin position="218"/>
        <end position="239"/>
    </location>
</feature>
<evidence type="ECO:0000313" key="3">
    <source>
        <dbReference type="EMBL" id="MQY04556.1"/>
    </source>
</evidence>
<dbReference type="Proteomes" id="UP000487268">
    <property type="component" value="Unassembled WGS sequence"/>
</dbReference>
<feature type="transmembrane region" description="Helical" evidence="2">
    <location>
        <begin position="245"/>
        <end position="266"/>
    </location>
</feature>
<dbReference type="RefSeq" id="WP_153532763.1">
    <property type="nucleotide sequence ID" value="NZ_WEGH01000002.1"/>
</dbReference>
<feature type="region of interest" description="Disordered" evidence="1">
    <location>
        <begin position="644"/>
        <end position="664"/>
    </location>
</feature>
<evidence type="ECO:0000256" key="2">
    <source>
        <dbReference type="SAM" id="Phobius"/>
    </source>
</evidence>
<comment type="caution">
    <text evidence="3">The sequence shown here is derived from an EMBL/GenBank/DDBJ whole genome shotgun (WGS) entry which is preliminary data.</text>
</comment>
<name>A0A7K0BU43_9ACTN</name>
<keyword evidence="4" id="KW-1185">Reference proteome</keyword>
<dbReference type="EMBL" id="WEGH01000002">
    <property type="protein sequence ID" value="MQY04556.1"/>
    <property type="molecule type" value="Genomic_DNA"/>
</dbReference>
<dbReference type="AlphaFoldDB" id="A0A7K0BU43"/>
<dbReference type="OrthoDB" id="4501073at2"/>
<accession>A0A7K0BU43</accession>
<evidence type="ECO:0000256" key="1">
    <source>
        <dbReference type="SAM" id="MobiDB-lite"/>
    </source>
</evidence>